<evidence type="ECO:0000259" key="3">
    <source>
        <dbReference type="Pfam" id="PF10081"/>
    </source>
</evidence>
<dbReference type="Proteomes" id="UP001152755">
    <property type="component" value="Unassembled WGS sequence"/>
</dbReference>
<feature type="transmembrane region" description="Helical" evidence="2">
    <location>
        <begin position="162"/>
        <end position="183"/>
    </location>
</feature>
<name>A0A9X4M2T7_9ACTN</name>
<feature type="transmembrane region" description="Helical" evidence="2">
    <location>
        <begin position="121"/>
        <end position="142"/>
    </location>
</feature>
<keyword evidence="2" id="KW-0472">Membrane</keyword>
<feature type="region of interest" description="Disordered" evidence="1">
    <location>
        <begin position="239"/>
        <end position="262"/>
    </location>
</feature>
<proteinExistence type="predicted"/>
<evidence type="ECO:0000256" key="2">
    <source>
        <dbReference type="SAM" id="Phobius"/>
    </source>
</evidence>
<dbReference type="Pfam" id="PF15420">
    <property type="entry name" value="Abhydrolase_9_N"/>
    <property type="match status" value="1"/>
</dbReference>
<evidence type="ECO:0000313" key="6">
    <source>
        <dbReference type="Proteomes" id="UP001152755"/>
    </source>
</evidence>
<feature type="transmembrane region" description="Helical" evidence="2">
    <location>
        <begin position="56"/>
        <end position="77"/>
    </location>
</feature>
<dbReference type="InterPro" id="IPR027788">
    <property type="entry name" value="Alpha/beta-hydrolase_N_dom"/>
</dbReference>
<keyword evidence="2" id="KW-0812">Transmembrane</keyword>
<dbReference type="InterPro" id="IPR027787">
    <property type="entry name" value="Alpha/beta-hydrolase_catalytic"/>
</dbReference>
<keyword evidence="2" id="KW-1133">Transmembrane helix</keyword>
<dbReference type="Pfam" id="PF10081">
    <property type="entry name" value="Abhydrolase_9"/>
    <property type="match status" value="1"/>
</dbReference>
<organism evidence="5 6">
    <name type="scientific">Speluncibacter jeojiensis</name>
    <dbReference type="NCBI Taxonomy" id="2710754"/>
    <lineage>
        <taxon>Bacteria</taxon>
        <taxon>Bacillati</taxon>
        <taxon>Actinomycetota</taxon>
        <taxon>Actinomycetes</taxon>
        <taxon>Mycobacteriales</taxon>
        <taxon>Speluncibacteraceae</taxon>
        <taxon>Speluncibacter</taxon>
    </lineage>
</organism>
<gene>
    <name evidence="5" type="ORF">NVS88_06370</name>
</gene>
<dbReference type="AlphaFoldDB" id="A0A9X4M2T7"/>
<dbReference type="InterPro" id="IPR012037">
    <property type="entry name" value="Alpha/beta-hydrolase_fam"/>
</dbReference>
<dbReference type="RefSeq" id="WP_332519464.1">
    <property type="nucleotide sequence ID" value="NZ_JANRHA010000003.1"/>
</dbReference>
<keyword evidence="6" id="KW-1185">Reference proteome</keyword>
<feature type="transmembrane region" description="Helical" evidence="2">
    <location>
        <begin position="204"/>
        <end position="224"/>
    </location>
</feature>
<protein>
    <submittedName>
        <fullName evidence="5">Alpha/beta-hydrolase family protein</fullName>
    </submittedName>
</protein>
<sequence length="593" mass="65003">MATSELEPDASCQMPGTDDAVSEPADGDVPAEVLVREEAEAATADRSRRWWLPRRYTYLGLLVALLFFLASLTPTLLPRGPLFQGVVSGGSAAIGYWIGILLSMFLRWLVQRELPRLIKLIAWWLLAVAELAGTVALFVWFADWQAQLRDMMGAARFPWFGYPVMLVIGAVLFVALVAFGRIWMHAVRWVARQVGRIAPPRVSALVGVILIVLLTIGLAEGVVADWSMRALNGSFEALNGETKPDTHAPTTPDRSGGPGSMVGWDSLGRQGRTFVAGGPSVADLEAFNHRPATEPIRVYAGLDSADSIRDAAALVVDELERTHAFDRSVLAVMTTTGSGWINENSASALEYLYNGNTALASMQYSFLPSWISFLVDQDRAQQAGRALFDAVYAKWETLPADHRPKLVVFGESLGSFGGEAAFSGAQDLALRTDGALFVGPPSSNTLWRRFTAQRDPGSPQWLPVFENGRTVRFIARAGDLTRPAQPWPSPHVIYLQHASDPITWWSPSVLLNEPDWLKEPRGYDVLPSTRWFPIVTFLQLSADMAVSTDVPDGHGHTFTADFADSWASILQPPGWDTHDTARLRAVLSEHDGN</sequence>
<evidence type="ECO:0000313" key="5">
    <source>
        <dbReference type="EMBL" id="MDG3014178.1"/>
    </source>
</evidence>
<evidence type="ECO:0000259" key="4">
    <source>
        <dbReference type="Pfam" id="PF15420"/>
    </source>
</evidence>
<comment type="caution">
    <text evidence="5">The sequence shown here is derived from an EMBL/GenBank/DDBJ whole genome shotgun (WGS) entry which is preliminary data.</text>
</comment>
<dbReference type="EMBL" id="JANRHA010000003">
    <property type="protein sequence ID" value="MDG3014178.1"/>
    <property type="molecule type" value="Genomic_DNA"/>
</dbReference>
<feature type="transmembrane region" description="Helical" evidence="2">
    <location>
        <begin position="89"/>
        <end position="109"/>
    </location>
</feature>
<feature type="domain" description="Alpha/beta-hydrolase N-terminal" evidence="4">
    <location>
        <begin position="72"/>
        <end position="279"/>
    </location>
</feature>
<dbReference type="PIRSF" id="PIRSF007542">
    <property type="entry name" value="UCP007542"/>
    <property type="match status" value="1"/>
</dbReference>
<feature type="domain" description="Alpha/beta-hydrolase catalytic" evidence="3">
    <location>
        <begin position="296"/>
        <end position="583"/>
    </location>
</feature>
<evidence type="ECO:0000256" key="1">
    <source>
        <dbReference type="SAM" id="MobiDB-lite"/>
    </source>
</evidence>
<feature type="region of interest" description="Disordered" evidence="1">
    <location>
        <begin position="1"/>
        <end position="26"/>
    </location>
</feature>
<reference evidence="5" key="1">
    <citation type="submission" date="2022-08" db="EMBL/GenBank/DDBJ databases">
        <title>Genome analysis of Corynebacteriales strain.</title>
        <authorList>
            <person name="Lee S.D."/>
        </authorList>
    </citation>
    <scope>NUCLEOTIDE SEQUENCE</scope>
    <source>
        <strain evidence="5">D3-21</strain>
    </source>
</reference>
<accession>A0A9X4M2T7</accession>